<protein>
    <submittedName>
        <fullName evidence="9">Putative MFS family arabinose efflux permease</fullName>
    </submittedName>
</protein>
<dbReference type="PROSITE" id="PS50850">
    <property type="entry name" value="MFS"/>
    <property type="match status" value="1"/>
</dbReference>
<evidence type="ECO:0000259" key="8">
    <source>
        <dbReference type="PROSITE" id="PS50850"/>
    </source>
</evidence>
<evidence type="ECO:0000256" key="6">
    <source>
        <dbReference type="SAM" id="Phobius"/>
    </source>
</evidence>
<keyword evidence="4 6" id="KW-1133">Transmembrane helix</keyword>
<dbReference type="OrthoDB" id="9800416at2"/>
<dbReference type="InterPro" id="IPR020846">
    <property type="entry name" value="MFS_dom"/>
</dbReference>
<feature type="transmembrane region" description="Helical" evidence="6">
    <location>
        <begin position="38"/>
        <end position="63"/>
    </location>
</feature>
<comment type="subcellular location">
    <subcellularLocation>
        <location evidence="1">Cell membrane</location>
        <topology evidence="1">Multi-pass membrane protein</topology>
    </subcellularLocation>
</comment>
<dbReference type="InterPro" id="IPR050189">
    <property type="entry name" value="MFS_Efflux_Transporters"/>
</dbReference>
<dbReference type="Proteomes" id="UP000295455">
    <property type="component" value="Unassembled WGS sequence"/>
</dbReference>
<dbReference type="EMBL" id="SLUP01000012">
    <property type="protein sequence ID" value="TCL62638.1"/>
    <property type="molecule type" value="Genomic_DNA"/>
</dbReference>
<evidence type="ECO:0000256" key="4">
    <source>
        <dbReference type="ARBA" id="ARBA00022989"/>
    </source>
</evidence>
<evidence type="ECO:0000313" key="10">
    <source>
        <dbReference type="Proteomes" id="UP000295455"/>
    </source>
</evidence>
<feature type="signal peptide" evidence="7">
    <location>
        <begin position="1"/>
        <end position="26"/>
    </location>
</feature>
<evidence type="ECO:0000256" key="5">
    <source>
        <dbReference type="ARBA" id="ARBA00023136"/>
    </source>
</evidence>
<keyword evidence="10" id="KW-1185">Reference proteome</keyword>
<keyword evidence="7" id="KW-0732">Signal</keyword>
<feature type="chain" id="PRO_5020838806" evidence="7">
    <location>
        <begin position="27"/>
        <end position="392"/>
    </location>
</feature>
<proteinExistence type="predicted"/>
<evidence type="ECO:0000256" key="1">
    <source>
        <dbReference type="ARBA" id="ARBA00004651"/>
    </source>
</evidence>
<dbReference type="GO" id="GO:0005886">
    <property type="term" value="C:plasma membrane"/>
    <property type="evidence" value="ECO:0007669"/>
    <property type="project" value="UniProtKB-SubCell"/>
</dbReference>
<evidence type="ECO:0000313" key="9">
    <source>
        <dbReference type="EMBL" id="TCL62638.1"/>
    </source>
</evidence>
<dbReference type="CDD" id="cd17324">
    <property type="entry name" value="MFS_NepI_like"/>
    <property type="match status" value="1"/>
</dbReference>
<feature type="transmembrane region" description="Helical" evidence="6">
    <location>
        <begin position="100"/>
        <end position="121"/>
    </location>
</feature>
<keyword evidence="3 6" id="KW-0812">Transmembrane</keyword>
<dbReference type="Gene3D" id="1.20.1250.20">
    <property type="entry name" value="MFS general substrate transporter like domains"/>
    <property type="match status" value="1"/>
</dbReference>
<feature type="transmembrane region" description="Helical" evidence="6">
    <location>
        <begin position="208"/>
        <end position="231"/>
    </location>
</feature>
<name>A0A4R1RAA5_9FLAO</name>
<feature type="transmembrane region" description="Helical" evidence="6">
    <location>
        <begin position="330"/>
        <end position="348"/>
    </location>
</feature>
<dbReference type="InterPro" id="IPR011701">
    <property type="entry name" value="MFS"/>
</dbReference>
<keyword evidence="5 6" id="KW-0472">Membrane</keyword>
<dbReference type="PANTHER" id="PTHR43124">
    <property type="entry name" value="PURINE EFFLUX PUMP PBUE"/>
    <property type="match status" value="1"/>
</dbReference>
<comment type="caution">
    <text evidence="9">The sequence shown here is derived from an EMBL/GenBank/DDBJ whole genome shotgun (WGS) entry which is preliminary data.</text>
</comment>
<feature type="transmembrane region" description="Helical" evidence="6">
    <location>
        <begin position="133"/>
        <end position="159"/>
    </location>
</feature>
<organism evidence="9 10">
    <name type="scientific">Mariniflexile fucanivorans</name>
    <dbReference type="NCBI Taxonomy" id="264023"/>
    <lineage>
        <taxon>Bacteria</taxon>
        <taxon>Pseudomonadati</taxon>
        <taxon>Bacteroidota</taxon>
        <taxon>Flavobacteriia</taxon>
        <taxon>Flavobacteriales</taxon>
        <taxon>Flavobacteriaceae</taxon>
        <taxon>Mariniflexile</taxon>
    </lineage>
</organism>
<feature type="transmembrane region" description="Helical" evidence="6">
    <location>
        <begin position="271"/>
        <end position="289"/>
    </location>
</feature>
<dbReference type="InterPro" id="IPR036259">
    <property type="entry name" value="MFS_trans_sf"/>
</dbReference>
<feature type="transmembrane region" description="Helical" evidence="6">
    <location>
        <begin position="360"/>
        <end position="383"/>
    </location>
</feature>
<dbReference type="AlphaFoldDB" id="A0A4R1RAA5"/>
<keyword evidence="2" id="KW-1003">Cell membrane</keyword>
<reference evidence="9 10" key="1">
    <citation type="submission" date="2019-03" db="EMBL/GenBank/DDBJ databases">
        <title>Genomic Encyclopedia of Type Strains, Phase IV (KMG-IV): sequencing the most valuable type-strain genomes for metagenomic binning, comparative biology and taxonomic classification.</title>
        <authorList>
            <person name="Goeker M."/>
        </authorList>
    </citation>
    <scope>NUCLEOTIDE SEQUENCE [LARGE SCALE GENOMIC DNA]</scope>
    <source>
        <strain evidence="9 10">DSM 18792</strain>
    </source>
</reference>
<gene>
    <name evidence="9" type="ORF">EV196_11235</name>
</gene>
<dbReference type="SUPFAM" id="SSF103473">
    <property type="entry name" value="MFS general substrate transporter"/>
    <property type="match status" value="1"/>
</dbReference>
<feature type="transmembrane region" description="Helical" evidence="6">
    <location>
        <begin position="237"/>
        <end position="259"/>
    </location>
</feature>
<evidence type="ECO:0000256" key="2">
    <source>
        <dbReference type="ARBA" id="ARBA00022475"/>
    </source>
</evidence>
<feature type="transmembrane region" description="Helical" evidence="6">
    <location>
        <begin position="295"/>
        <end position="318"/>
    </location>
</feature>
<accession>A0A4R1RAA5</accession>
<dbReference type="GO" id="GO:0022857">
    <property type="term" value="F:transmembrane transporter activity"/>
    <property type="evidence" value="ECO:0007669"/>
    <property type="project" value="InterPro"/>
</dbReference>
<dbReference type="RefSeq" id="WP_132219359.1">
    <property type="nucleotide sequence ID" value="NZ_SLUP01000012.1"/>
</dbReference>
<dbReference type="Pfam" id="PF07690">
    <property type="entry name" value="MFS_1"/>
    <property type="match status" value="1"/>
</dbReference>
<dbReference type="PANTHER" id="PTHR43124:SF3">
    <property type="entry name" value="CHLORAMPHENICOL EFFLUX PUMP RV0191"/>
    <property type="match status" value="1"/>
</dbReference>
<feature type="transmembrane region" description="Helical" evidence="6">
    <location>
        <begin position="165"/>
        <end position="184"/>
    </location>
</feature>
<feature type="domain" description="Major facilitator superfamily (MFS) profile" evidence="8">
    <location>
        <begin position="9"/>
        <end position="388"/>
    </location>
</feature>
<evidence type="ECO:0000256" key="3">
    <source>
        <dbReference type="ARBA" id="ARBA00022692"/>
    </source>
</evidence>
<feature type="transmembrane region" description="Helical" evidence="6">
    <location>
        <begin position="75"/>
        <end position="94"/>
    </location>
</feature>
<sequence>MSDKNKKLTMVLLAAAAFLANGDNLAAATLISDIAKDLGLTVSTAAISVTSYMMAFGIFTLLFGPLADRYGKVRVINIAIVGTSIFSMLGALSYDLPSLVFFRAMNGLFGAGIIPVAIALVGEIHDNENRQKAIGKVLGVAFLGGATATAIGGTIAYFGSWRMVYLIYGVAEFILAIVMLKTLVKDKPVTNELKTFSSYKIALSNGRFLTKISLIFFMGFAILGCFTYTGITTMERTGYNVFIVGLLLSLYGVGTVYGGRVAPQLKKRLKNGFLVATGFIGFTALSLLAYSSNIIILGIGLFGLGMTFIFFQSTILAAVQEELAEMKGTVMSLASFNLFLGAALGTQINGQLIEKYSASIIYSSASLIVMVVAIVAAIVIANYETRKRQAHV</sequence>
<evidence type="ECO:0000256" key="7">
    <source>
        <dbReference type="SAM" id="SignalP"/>
    </source>
</evidence>